<dbReference type="InterPro" id="IPR000225">
    <property type="entry name" value="Armadillo"/>
</dbReference>
<dbReference type="Gene3D" id="1.25.10.10">
    <property type="entry name" value="Leucine-rich Repeat Variant"/>
    <property type="match status" value="3"/>
</dbReference>
<dbReference type="InterPro" id="IPR011989">
    <property type="entry name" value="ARM-like"/>
</dbReference>
<protein>
    <submittedName>
        <fullName evidence="1">Armadillo repeat-containing protein 4</fullName>
    </submittedName>
</protein>
<dbReference type="SUPFAM" id="SSF48371">
    <property type="entry name" value="ARM repeat"/>
    <property type="match status" value="2"/>
</dbReference>
<keyword evidence="2" id="KW-1185">Reference proteome</keyword>
<dbReference type="PANTHER" id="PTHR46241:SF1">
    <property type="entry name" value="OUTER DYNEIN ARM-DOCKING COMPLEX SUBUNIT 2"/>
    <property type="match status" value="1"/>
</dbReference>
<dbReference type="InterPro" id="IPR016024">
    <property type="entry name" value="ARM-type_fold"/>
</dbReference>
<dbReference type="Proteomes" id="UP000499080">
    <property type="component" value="Unassembled WGS sequence"/>
</dbReference>
<proteinExistence type="predicted"/>
<accession>A0A4Y2JFH1</accession>
<sequence length="683" mass="77468">MFHRYRPLRPLLEQRKVIQKKSVEIDQESKCSSSESDDLEYIYKERPDFENYAYPNDYWKLVKSIKYLTFGRPLITTIALITAYDCDFQDPIMLKYLDDYRIVGILLNFLQSRDKRVQTVSLRFLKNISKIRALRHEIVYLGGVKCMVKLLKEPQIDLKQAAAETITSVADFHKAWSAVRHAGGIPLLVNMMYVSQALLFEDPQTLSDQLAAVIKAAEAAAETLYVVCQCRKNQIEFLLSGALKGCQNILKTPHVRLCTYVLQIIQKCASQKCIRLAIKNSNMLEDFRLHFYSDDQKLMQAAAQAAFKCAEGEESKRFFGKAGFVDKLYEIIQTSAFHTDFDLMASVSGALWKCAENEENVKRIQALNAAPLLIQLLSSQPKRVQEHLVACISCCLSNPQIRTTVRKNNGIEALIGLLHTTHPPLIMHLNKALATAAADNECLMIIEKMDALRLIWSHLKHDNPSVKANAAWQLASILKNIDHSSRYVRSLVGGIQVLMECLQTNHTRVLTSICALIVVLSKETDNLRILTNYQVVENLSRLTGTKCRRLRYHLCMAITACCPYRNNREEFVKRRIVYPLIGMLKSKSPVVKGAATHALYQLAHIARWCAVMYNTSGVYEVLLSEMRSKDRDVQESAAVDFGMKRQNSFDVTNPAGLKLVPDCNPSSENTKLDIKTYLPPVNH</sequence>
<reference evidence="1 2" key="1">
    <citation type="journal article" date="2019" name="Sci. Rep.">
        <title>Orb-weaving spider Araneus ventricosus genome elucidates the spidroin gene catalogue.</title>
        <authorList>
            <person name="Kono N."/>
            <person name="Nakamura H."/>
            <person name="Ohtoshi R."/>
            <person name="Moran D.A.P."/>
            <person name="Shinohara A."/>
            <person name="Yoshida Y."/>
            <person name="Fujiwara M."/>
            <person name="Mori M."/>
            <person name="Tomita M."/>
            <person name="Arakawa K."/>
        </authorList>
    </citation>
    <scope>NUCLEOTIDE SEQUENCE [LARGE SCALE GENOMIC DNA]</scope>
</reference>
<evidence type="ECO:0000313" key="2">
    <source>
        <dbReference type="Proteomes" id="UP000499080"/>
    </source>
</evidence>
<dbReference type="PANTHER" id="PTHR46241">
    <property type="entry name" value="ARMADILLO REPEAT-CONTAINING PROTEIN 4 ARMC4"/>
    <property type="match status" value="1"/>
</dbReference>
<gene>
    <name evidence="1" type="primary">ARMC4_0</name>
    <name evidence="1" type="ORF">AVEN_241285_1</name>
</gene>
<dbReference type="EMBL" id="BGPR01003509">
    <property type="protein sequence ID" value="GBM89061.1"/>
    <property type="molecule type" value="Genomic_DNA"/>
</dbReference>
<dbReference type="SMART" id="SM00185">
    <property type="entry name" value="ARM"/>
    <property type="match status" value="8"/>
</dbReference>
<dbReference type="AlphaFoldDB" id="A0A4Y2JFH1"/>
<organism evidence="1 2">
    <name type="scientific">Araneus ventricosus</name>
    <name type="common">Orbweaver spider</name>
    <name type="synonym">Epeira ventricosa</name>
    <dbReference type="NCBI Taxonomy" id="182803"/>
    <lineage>
        <taxon>Eukaryota</taxon>
        <taxon>Metazoa</taxon>
        <taxon>Ecdysozoa</taxon>
        <taxon>Arthropoda</taxon>
        <taxon>Chelicerata</taxon>
        <taxon>Arachnida</taxon>
        <taxon>Araneae</taxon>
        <taxon>Araneomorphae</taxon>
        <taxon>Entelegynae</taxon>
        <taxon>Araneoidea</taxon>
        <taxon>Araneidae</taxon>
        <taxon>Araneus</taxon>
    </lineage>
</organism>
<comment type="caution">
    <text evidence="1">The sequence shown here is derived from an EMBL/GenBank/DDBJ whole genome shotgun (WGS) entry which is preliminary data.</text>
</comment>
<name>A0A4Y2JFH1_ARAVE</name>
<dbReference type="OrthoDB" id="1683831at2759"/>
<evidence type="ECO:0000313" key="1">
    <source>
        <dbReference type="EMBL" id="GBM89061.1"/>
    </source>
</evidence>